<keyword evidence="6" id="KW-1185">Reference proteome</keyword>
<proteinExistence type="inferred from homology"/>
<feature type="chain" id="PRO_5039427279" evidence="4">
    <location>
        <begin position="26"/>
        <end position="428"/>
    </location>
</feature>
<dbReference type="PANTHER" id="PTHR30061:SF50">
    <property type="entry name" value="MALTOSE_MALTODEXTRIN-BINDING PERIPLASMIC PROTEIN"/>
    <property type="match status" value="1"/>
</dbReference>
<dbReference type="EMBL" id="MIJZ01000014">
    <property type="protein sequence ID" value="OEG10805.1"/>
    <property type="molecule type" value="Genomic_DNA"/>
</dbReference>
<name>A0A1E5GDZ9_9ENTE</name>
<dbReference type="Gene3D" id="3.40.190.10">
    <property type="entry name" value="Periplasmic binding protein-like II"/>
    <property type="match status" value="1"/>
</dbReference>
<dbReference type="GO" id="GO:0055052">
    <property type="term" value="C:ATP-binding cassette (ABC) transporter complex, substrate-binding subunit-containing"/>
    <property type="evidence" value="ECO:0007669"/>
    <property type="project" value="TreeGrafter"/>
</dbReference>
<evidence type="ECO:0000256" key="3">
    <source>
        <dbReference type="ARBA" id="ARBA00022729"/>
    </source>
</evidence>
<dbReference type="PANTHER" id="PTHR30061">
    <property type="entry name" value="MALTOSE-BINDING PERIPLASMIC PROTEIN"/>
    <property type="match status" value="1"/>
</dbReference>
<dbReference type="STRING" id="903984.BCR21_10950"/>
<protein>
    <submittedName>
        <fullName evidence="5">ABC transporter substrate-binding protein</fullName>
    </submittedName>
</protein>
<sequence>MKAWKKILGASLVLGCSLLLLSACGGGNEKKASESADGKTKLTFWNGFTASDGEILQSIVNDFNKKNDKGITIEMDVMTWANLNEKLPPAISSKTGPDFMLLNYGDFAQYVKNGAVQPLDDFWDYKGVDKSDFTKTALELGTVDEQQYYIPMQVQGMYTYWNKDLFKAAGLDENKPPKTWDELTEMAPKLTDASKNVSGFVFNKDGTAPLYNWVLANGGKLVNDDYTKSEFASPETLEVLKKIQTMIHTDKTGPESISGAEMDNLMNAGQLAIELNGPWLNNGLKKNEINYGVTTIPQLIAGKNEHAILDGVGFGIPASTDDSKKEAIYEFIKYWNTTEIGKKWSIENGFPPYLKSVSEDAEVKADPIVSELGKQIEFAKPFLPGFDQLPSINNDIMNPLIEKLLAGDDPEKLMKDADKAINDMLTNK</sequence>
<comment type="caution">
    <text evidence="5">The sequence shown here is derived from an EMBL/GenBank/DDBJ whole genome shotgun (WGS) entry which is preliminary data.</text>
</comment>
<evidence type="ECO:0000256" key="4">
    <source>
        <dbReference type="SAM" id="SignalP"/>
    </source>
</evidence>
<dbReference type="AlphaFoldDB" id="A0A1E5GDZ9"/>
<dbReference type="RefSeq" id="WP_069646560.1">
    <property type="nucleotide sequence ID" value="NZ_MIJZ01000014.1"/>
</dbReference>
<dbReference type="PROSITE" id="PS51257">
    <property type="entry name" value="PROKAR_LIPOPROTEIN"/>
    <property type="match status" value="1"/>
</dbReference>
<organism evidence="5 6">
    <name type="scientific">Enterococcus ureasiticus</name>
    <dbReference type="NCBI Taxonomy" id="903984"/>
    <lineage>
        <taxon>Bacteria</taxon>
        <taxon>Bacillati</taxon>
        <taxon>Bacillota</taxon>
        <taxon>Bacilli</taxon>
        <taxon>Lactobacillales</taxon>
        <taxon>Enterococcaceae</taxon>
        <taxon>Enterococcus</taxon>
    </lineage>
</organism>
<reference evidence="6" key="1">
    <citation type="submission" date="2016-09" db="EMBL/GenBank/DDBJ databases">
        <authorList>
            <person name="Gulvik C.A."/>
        </authorList>
    </citation>
    <scope>NUCLEOTIDE SEQUENCE [LARGE SCALE GENOMIC DNA]</scope>
    <source>
        <strain evidence="6">DSM 23328</strain>
    </source>
</reference>
<gene>
    <name evidence="5" type="ORF">BCR21_10950</name>
</gene>
<dbReference type="CDD" id="cd14748">
    <property type="entry name" value="PBP2_UgpB"/>
    <property type="match status" value="1"/>
</dbReference>
<dbReference type="Pfam" id="PF13416">
    <property type="entry name" value="SBP_bac_8"/>
    <property type="match status" value="1"/>
</dbReference>
<dbReference type="GO" id="GO:0042956">
    <property type="term" value="P:maltodextrin transmembrane transport"/>
    <property type="evidence" value="ECO:0007669"/>
    <property type="project" value="TreeGrafter"/>
</dbReference>
<comment type="similarity">
    <text evidence="1">Belongs to the bacterial solute-binding protein 1 family.</text>
</comment>
<keyword evidence="3 4" id="KW-0732">Signal</keyword>
<evidence type="ECO:0000256" key="1">
    <source>
        <dbReference type="ARBA" id="ARBA00008520"/>
    </source>
</evidence>
<dbReference type="GO" id="GO:0015768">
    <property type="term" value="P:maltose transport"/>
    <property type="evidence" value="ECO:0007669"/>
    <property type="project" value="TreeGrafter"/>
</dbReference>
<dbReference type="OrthoDB" id="9768630at2"/>
<dbReference type="InterPro" id="IPR006059">
    <property type="entry name" value="SBP"/>
</dbReference>
<accession>A0A1E5GDZ9</accession>
<dbReference type="SUPFAM" id="SSF53850">
    <property type="entry name" value="Periplasmic binding protein-like II"/>
    <property type="match status" value="1"/>
</dbReference>
<evidence type="ECO:0000256" key="2">
    <source>
        <dbReference type="ARBA" id="ARBA00022448"/>
    </source>
</evidence>
<evidence type="ECO:0000313" key="5">
    <source>
        <dbReference type="EMBL" id="OEG10805.1"/>
    </source>
</evidence>
<evidence type="ECO:0000313" key="6">
    <source>
        <dbReference type="Proteomes" id="UP000094068"/>
    </source>
</evidence>
<feature type="signal peptide" evidence="4">
    <location>
        <begin position="1"/>
        <end position="25"/>
    </location>
</feature>
<dbReference type="GO" id="GO:1901982">
    <property type="term" value="F:maltose binding"/>
    <property type="evidence" value="ECO:0007669"/>
    <property type="project" value="TreeGrafter"/>
</dbReference>
<dbReference type="Proteomes" id="UP000094068">
    <property type="component" value="Unassembled WGS sequence"/>
</dbReference>
<keyword evidence="2" id="KW-0813">Transport</keyword>